<dbReference type="InterPro" id="IPR002347">
    <property type="entry name" value="SDR_fam"/>
</dbReference>
<name>A0A5C6VE79_9FLAO</name>
<accession>A0A5C6VE79</accession>
<dbReference type="RefSeq" id="WP_147014051.1">
    <property type="nucleotide sequence ID" value="NZ_VORB01000004.1"/>
</dbReference>
<sequence>MKGAIVTGSSKGIGYATVKLLLEKGFKVVGWSRSKTEIEHENFHHLRVDVSTYMDVESAVKESDKILNGEIEILVNNAGFGKQEYLMESDPKNFDAMFATNVNGLYYCTRLIAPLMAKNKKGHIFNIASIAGTMGIESLSGYCASKWAVRGFSHSIFKELRKDGIKVSCINPGSVNTHFFDDFENIEADDSMMSPVDIAKSMWFAYETSDNFHVVEMEMRPLKR</sequence>
<dbReference type="PANTHER" id="PTHR43115:SF4">
    <property type="entry name" value="DEHYDROGENASE_REDUCTASE SDR FAMILY MEMBER 11"/>
    <property type="match status" value="1"/>
</dbReference>
<keyword evidence="2" id="KW-0560">Oxidoreductase</keyword>
<dbReference type="AlphaFoldDB" id="A0A5C6VE79"/>
<evidence type="ECO:0000256" key="2">
    <source>
        <dbReference type="ARBA" id="ARBA00023002"/>
    </source>
</evidence>
<dbReference type="PRINTS" id="PR00081">
    <property type="entry name" value="GDHRDH"/>
</dbReference>
<dbReference type="PRINTS" id="PR00080">
    <property type="entry name" value="SDRFAMILY"/>
</dbReference>
<evidence type="ECO:0000256" key="3">
    <source>
        <dbReference type="RuleBase" id="RU000363"/>
    </source>
</evidence>
<keyword evidence="5" id="KW-1185">Reference proteome</keyword>
<comment type="similarity">
    <text evidence="1 3">Belongs to the short-chain dehydrogenases/reductases (SDR) family.</text>
</comment>
<dbReference type="Proteomes" id="UP000321168">
    <property type="component" value="Unassembled WGS sequence"/>
</dbReference>
<evidence type="ECO:0000313" key="4">
    <source>
        <dbReference type="EMBL" id="TXC81368.1"/>
    </source>
</evidence>
<evidence type="ECO:0000313" key="5">
    <source>
        <dbReference type="Proteomes" id="UP000321168"/>
    </source>
</evidence>
<dbReference type="InterPro" id="IPR036291">
    <property type="entry name" value="NAD(P)-bd_dom_sf"/>
</dbReference>
<organism evidence="4 5">
    <name type="scientific">Luteibaculum oceani</name>
    <dbReference type="NCBI Taxonomy" id="1294296"/>
    <lineage>
        <taxon>Bacteria</taxon>
        <taxon>Pseudomonadati</taxon>
        <taxon>Bacteroidota</taxon>
        <taxon>Flavobacteriia</taxon>
        <taxon>Flavobacteriales</taxon>
        <taxon>Luteibaculaceae</taxon>
        <taxon>Luteibaculum</taxon>
    </lineage>
</organism>
<protein>
    <submittedName>
        <fullName evidence="4">SDR family oxidoreductase</fullName>
    </submittedName>
</protein>
<comment type="caution">
    <text evidence="4">The sequence shown here is derived from an EMBL/GenBank/DDBJ whole genome shotgun (WGS) entry which is preliminary data.</text>
</comment>
<dbReference type="CDD" id="cd05233">
    <property type="entry name" value="SDR_c"/>
    <property type="match status" value="1"/>
</dbReference>
<dbReference type="Pfam" id="PF00106">
    <property type="entry name" value="adh_short"/>
    <property type="match status" value="1"/>
</dbReference>
<evidence type="ECO:0000256" key="1">
    <source>
        <dbReference type="ARBA" id="ARBA00006484"/>
    </source>
</evidence>
<dbReference type="Gene3D" id="3.40.50.720">
    <property type="entry name" value="NAD(P)-binding Rossmann-like Domain"/>
    <property type="match status" value="1"/>
</dbReference>
<dbReference type="EMBL" id="VORB01000004">
    <property type="protein sequence ID" value="TXC81368.1"/>
    <property type="molecule type" value="Genomic_DNA"/>
</dbReference>
<gene>
    <name evidence="4" type="ORF">FRX97_05020</name>
</gene>
<dbReference type="GO" id="GO:0016491">
    <property type="term" value="F:oxidoreductase activity"/>
    <property type="evidence" value="ECO:0007669"/>
    <property type="project" value="UniProtKB-KW"/>
</dbReference>
<dbReference type="PANTHER" id="PTHR43115">
    <property type="entry name" value="DEHYDROGENASE/REDUCTASE SDR FAMILY MEMBER 11"/>
    <property type="match status" value="1"/>
</dbReference>
<reference evidence="4 5" key="1">
    <citation type="submission" date="2019-08" db="EMBL/GenBank/DDBJ databases">
        <title>Genome of Luteibaculum oceani JCM 18817.</title>
        <authorList>
            <person name="Bowman J.P."/>
        </authorList>
    </citation>
    <scope>NUCLEOTIDE SEQUENCE [LARGE SCALE GENOMIC DNA]</scope>
    <source>
        <strain evidence="4 5">JCM 18817</strain>
    </source>
</reference>
<dbReference type="SUPFAM" id="SSF51735">
    <property type="entry name" value="NAD(P)-binding Rossmann-fold domains"/>
    <property type="match status" value="1"/>
</dbReference>
<proteinExistence type="inferred from homology"/>
<dbReference type="OrthoDB" id="9775296at2"/>